<reference evidence="2 3" key="1">
    <citation type="submission" date="2023-12" db="EMBL/GenBank/DDBJ databases">
        <title>A high-quality genome assembly for Dillenia turbinata (Dilleniales).</title>
        <authorList>
            <person name="Chanderbali A."/>
        </authorList>
    </citation>
    <scope>NUCLEOTIDE SEQUENCE [LARGE SCALE GENOMIC DNA]</scope>
    <source>
        <strain evidence="2">LSX21</strain>
        <tissue evidence="2">Leaf</tissue>
    </source>
</reference>
<feature type="region of interest" description="Disordered" evidence="1">
    <location>
        <begin position="1"/>
        <end position="35"/>
    </location>
</feature>
<sequence>MEGDRRHRLRQEDSDTLTLGAVLSDKRPVPATPGSLSRTLLDIIKEDSPGSGGYRSPSTNKVTWKSFKDRLRLRRAGAAWTSSVRTPASDIPMSSSEGSRAQLSRNTSARVSASAYENDHELPRNGENGEIMGSQRQNHNNRGVDSVMPADPIEEAPPMRMSLMDLLEETDRQAGIVGHSYMFDDDDEEEEDEEEEENVGGETGVVAEMNCCVCMKFVS</sequence>
<comment type="caution">
    <text evidence="2">The sequence shown here is derived from an EMBL/GenBank/DDBJ whole genome shotgun (WGS) entry which is preliminary data.</text>
</comment>
<dbReference type="Proteomes" id="UP001370490">
    <property type="component" value="Unassembled WGS sequence"/>
</dbReference>
<dbReference type="EMBL" id="JBAMMX010000005">
    <property type="protein sequence ID" value="KAK6940529.1"/>
    <property type="molecule type" value="Genomic_DNA"/>
</dbReference>
<protein>
    <submittedName>
        <fullName evidence="2">Uncharacterized protein</fullName>
    </submittedName>
</protein>
<feature type="compositionally biased region" description="Acidic residues" evidence="1">
    <location>
        <begin position="183"/>
        <end position="199"/>
    </location>
</feature>
<evidence type="ECO:0000313" key="2">
    <source>
        <dbReference type="EMBL" id="KAK6940529.1"/>
    </source>
</evidence>
<dbReference type="AlphaFoldDB" id="A0AAN8ZGS7"/>
<evidence type="ECO:0000313" key="3">
    <source>
        <dbReference type="Proteomes" id="UP001370490"/>
    </source>
</evidence>
<name>A0AAN8ZGS7_9MAGN</name>
<keyword evidence="3" id="KW-1185">Reference proteome</keyword>
<feature type="region of interest" description="Disordered" evidence="1">
    <location>
        <begin position="80"/>
        <end position="154"/>
    </location>
</feature>
<feature type="compositionally biased region" description="Polar residues" evidence="1">
    <location>
        <begin position="80"/>
        <end position="111"/>
    </location>
</feature>
<feature type="region of interest" description="Disordered" evidence="1">
    <location>
        <begin position="183"/>
        <end position="203"/>
    </location>
</feature>
<dbReference type="PANTHER" id="PTHR46629">
    <property type="entry name" value="OS01G0917900 PROTEIN"/>
    <property type="match status" value="1"/>
</dbReference>
<evidence type="ECO:0000256" key="1">
    <source>
        <dbReference type="SAM" id="MobiDB-lite"/>
    </source>
</evidence>
<gene>
    <name evidence="2" type="ORF">RJ641_030060</name>
</gene>
<accession>A0AAN8ZGS7</accession>
<feature type="compositionally biased region" description="Polar residues" evidence="1">
    <location>
        <begin position="134"/>
        <end position="143"/>
    </location>
</feature>
<proteinExistence type="predicted"/>
<organism evidence="2 3">
    <name type="scientific">Dillenia turbinata</name>
    <dbReference type="NCBI Taxonomy" id="194707"/>
    <lineage>
        <taxon>Eukaryota</taxon>
        <taxon>Viridiplantae</taxon>
        <taxon>Streptophyta</taxon>
        <taxon>Embryophyta</taxon>
        <taxon>Tracheophyta</taxon>
        <taxon>Spermatophyta</taxon>
        <taxon>Magnoliopsida</taxon>
        <taxon>eudicotyledons</taxon>
        <taxon>Gunneridae</taxon>
        <taxon>Pentapetalae</taxon>
        <taxon>Dilleniales</taxon>
        <taxon>Dilleniaceae</taxon>
        <taxon>Dillenia</taxon>
    </lineage>
</organism>